<evidence type="ECO:0000256" key="3">
    <source>
        <dbReference type="ARBA" id="ARBA00022833"/>
    </source>
</evidence>
<comment type="caution">
    <text evidence="5">Lacks conserved residue(s) required for the propagation of feature annotation.</text>
</comment>
<evidence type="ECO:0000256" key="5">
    <source>
        <dbReference type="HAMAP-Rule" id="MF_01967"/>
    </source>
</evidence>
<dbReference type="EC" id="2.3.1.286" evidence="5"/>
<feature type="region of interest" description="Disordered" evidence="7">
    <location>
        <begin position="1"/>
        <end position="22"/>
    </location>
</feature>
<reference evidence="9 10" key="1">
    <citation type="submission" date="2023-04" db="EMBL/GenBank/DDBJ databases">
        <title>Marinobulbifer ophiurae gen. nov., sp. Nov., isolate from tissue of brittle star Ophioplocus japonicus.</title>
        <authorList>
            <person name="Kawano K."/>
            <person name="Sawayama S."/>
            <person name="Nakagawa S."/>
        </authorList>
    </citation>
    <scope>NUCLEOTIDE SEQUENCE [LARGE SCALE GENOMIC DNA]</scope>
    <source>
        <strain evidence="9 10">NKW57</strain>
    </source>
</reference>
<name>A0ABQ6LYR2_9GAMM</name>
<evidence type="ECO:0000256" key="1">
    <source>
        <dbReference type="ARBA" id="ARBA00022679"/>
    </source>
</evidence>
<feature type="binding site" evidence="5">
    <location>
        <position position="281"/>
    </location>
    <ligand>
        <name>NAD(+)</name>
        <dbReference type="ChEBI" id="CHEBI:57540"/>
    </ligand>
</feature>
<keyword evidence="3 5" id="KW-0862">Zinc</keyword>
<sequence>MAGIPNNPGGTNFAGTDRLPPDEAGQQLANFIGRHRRLLVLTGAGISTDSGIPAYRDERGVWKNPPPVQHQDFMGSEEARRRYWGRSLLGWPLLSTSQPSAGHHHLAEIEQRGHLELLVTQNVDRLHQRAGTRQVLDLHGRADEVVCMGCGARSERQRIHDHSAAMNPSFLQHQAGAAPDGDAQLELDFSKFLVIDCEHCGGILKPDVVFFGDNVPRDRVDVALRALQQSDALLVVGSSLMVYSGFRFCRHAHAWGKPIAALTLGRTRADDLLDLKLNASIGETLQVLLEQM</sequence>
<evidence type="ECO:0000259" key="8">
    <source>
        <dbReference type="PROSITE" id="PS50305"/>
    </source>
</evidence>
<dbReference type="InterPro" id="IPR026587">
    <property type="entry name" value="Sirtuin_class_II"/>
</dbReference>
<comment type="cofactor">
    <cofactor evidence="5">
        <name>Zn(2+)</name>
        <dbReference type="ChEBI" id="CHEBI:29105"/>
    </cofactor>
    <text evidence="5">Binds 1 zinc ion per subunit.</text>
</comment>
<dbReference type="Proteomes" id="UP001224392">
    <property type="component" value="Unassembled WGS sequence"/>
</dbReference>
<feature type="binding site" evidence="5 6">
    <location>
        <position position="147"/>
    </location>
    <ligand>
        <name>Zn(2+)</name>
        <dbReference type="ChEBI" id="CHEBI:29105"/>
    </ligand>
</feature>
<dbReference type="SUPFAM" id="SSF52467">
    <property type="entry name" value="DHS-like NAD/FAD-binding domain"/>
    <property type="match status" value="1"/>
</dbReference>
<evidence type="ECO:0000256" key="2">
    <source>
        <dbReference type="ARBA" id="ARBA00022723"/>
    </source>
</evidence>
<evidence type="ECO:0000256" key="4">
    <source>
        <dbReference type="ARBA" id="ARBA00023027"/>
    </source>
</evidence>
<dbReference type="InterPro" id="IPR026591">
    <property type="entry name" value="Sirtuin_cat_small_dom_sf"/>
</dbReference>
<protein>
    <recommendedName>
        <fullName evidence="5">NAD-dependent protein deacetylase</fullName>
        <ecNumber evidence="5">2.3.1.286</ecNumber>
    </recommendedName>
    <alternativeName>
        <fullName evidence="5">Regulatory protein SIR2 homolog</fullName>
    </alternativeName>
</protein>
<dbReference type="InterPro" id="IPR050134">
    <property type="entry name" value="NAD-dep_sirtuin_deacylases"/>
</dbReference>
<evidence type="ECO:0000256" key="7">
    <source>
        <dbReference type="SAM" id="MobiDB-lite"/>
    </source>
</evidence>
<comment type="similarity">
    <text evidence="5">Belongs to the sirtuin family. Class II subfamily.</text>
</comment>
<dbReference type="EMBL" id="BSYJ01000003">
    <property type="protein sequence ID" value="GMG87227.1"/>
    <property type="molecule type" value="Genomic_DNA"/>
</dbReference>
<keyword evidence="5" id="KW-0963">Cytoplasm</keyword>
<dbReference type="InterPro" id="IPR003000">
    <property type="entry name" value="Sirtuin"/>
</dbReference>
<gene>
    <name evidence="5" type="primary">cobB</name>
    <name evidence="9" type="ORF">MNKW57_15480</name>
</gene>
<feature type="binding site" evidence="5 6">
    <location>
        <position position="150"/>
    </location>
    <ligand>
        <name>Zn(2+)</name>
        <dbReference type="ChEBI" id="CHEBI:29105"/>
    </ligand>
</feature>
<dbReference type="Gene3D" id="3.30.1600.10">
    <property type="entry name" value="SIR2/SIRT2 'Small Domain"/>
    <property type="match status" value="1"/>
</dbReference>
<dbReference type="Pfam" id="PF02146">
    <property type="entry name" value="SIR2"/>
    <property type="match status" value="1"/>
</dbReference>
<dbReference type="InterPro" id="IPR026590">
    <property type="entry name" value="Ssirtuin_cat_dom"/>
</dbReference>
<keyword evidence="4 5" id="KW-0520">NAD</keyword>
<comment type="function">
    <text evidence="5">NAD-dependent protein deacetylase which modulates the activities of several enzymes which are inactive in their acetylated form.</text>
</comment>
<dbReference type="PANTHER" id="PTHR11085:SF10">
    <property type="entry name" value="NAD-DEPENDENT PROTEIN DEACYLASE SIRTUIN-5, MITOCHONDRIAL-RELATED"/>
    <property type="match status" value="1"/>
</dbReference>
<keyword evidence="2 5" id="KW-0479">Metal-binding</keyword>
<evidence type="ECO:0000313" key="9">
    <source>
        <dbReference type="EMBL" id="GMG87227.1"/>
    </source>
</evidence>
<dbReference type="InterPro" id="IPR029035">
    <property type="entry name" value="DHS-like_NAD/FAD-binding_dom"/>
</dbReference>
<feature type="binding site" evidence="5">
    <location>
        <begin position="237"/>
        <end position="239"/>
    </location>
    <ligand>
        <name>NAD(+)</name>
        <dbReference type="ChEBI" id="CHEBI:57540"/>
    </ligand>
</feature>
<dbReference type="HAMAP" id="MF_01967">
    <property type="entry name" value="Sirtuin_ClassII"/>
    <property type="match status" value="1"/>
</dbReference>
<dbReference type="NCBIfam" id="NF003738">
    <property type="entry name" value="PRK05333.1"/>
    <property type="match status" value="1"/>
</dbReference>
<dbReference type="RefSeq" id="WP_285763863.1">
    <property type="nucleotide sequence ID" value="NZ_BSYJ01000003.1"/>
</dbReference>
<comment type="caution">
    <text evidence="9">The sequence shown here is derived from an EMBL/GenBank/DDBJ whole genome shotgun (WGS) entry which is preliminary data.</text>
</comment>
<evidence type="ECO:0000256" key="6">
    <source>
        <dbReference type="PROSITE-ProRule" id="PRU00236"/>
    </source>
</evidence>
<keyword evidence="10" id="KW-1185">Reference proteome</keyword>
<dbReference type="PANTHER" id="PTHR11085">
    <property type="entry name" value="NAD-DEPENDENT PROTEIN DEACYLASE SIRTUIN-5, MITOCHONDRIAL-RELATED"/>
    <property type="match status" value="1"/>
</dbReference>
<dbReference type="PROSITE" id="PS50305">
    <property type="entry name" value="SIRTUIN"/>
    <property type="match status" value="1"/>
</dbReference>
<comment type="subcellular location">
    <subcellularLocation>
        <location evidence="5">Cytoplasm</location>
    </subcellularLocation>
</comment>
<feature type="active site" description="Proton acceptor" evidence="5 6">
    <location>
        <position position="139"/>
    </location>
</feature>
<feature type="domain" description="Deacetylase sirtuin-type" evidence="8">
    <location>
        <begin position="18"/>
        <end position="292"/>
    </location>
</feature>
<proteinExistence type="inferred from homology"/>
<feature type="binding site" evidence="5 6">
    <location>
        <position position="197"/>
    </location>
    <ligand>
        <name>Zn(2+)</name>
        <dbReference type="ChEBI" id="CHEBI:29105"/>
    </ligand>
</feature>
<dbReference type="Gene3D" id="3.40.50.1220">
    <property type="entry name" value="TPP-binding domain"/>
    <property type="match status" value="1"/>
</dbReference>
<organism evidence="9 10">
    <name type="scientific">Biformimicrobium ophioploci</name>
    <dbReference type="NCBI Taxonomy" id="3036711"/>
    <lineage>
        <taxon>Bacteria</taxon>
        <taxon>Pseudomonadati</taxon>
        <taxon>Pseudomonadota</taxon>
        <taxon>Gammaproteobacteria</taxon>
        <taxon>Cellvibrionales</taxon>
        <taxon>Microbulbiferaceae</taxon>
        <taxon>Biformimicrobium</taxon>
    </lineage>
</organism>
<keyword evidence="1 5" id="KW-0808">Transferase</keyword>
<comment type="catalytic activity">
    <reaction evidence="5">
        <text>N(6)-acetyl-L-lysyl-[protein] + NAD(+) + H2O = 2''-O-acetyl-ADP-D-ribose + nicotinamide + L-lysyl-[protein]</text>
        <dbReference type="Rhea" id="RHEA:43636"/>
        <dbReference type="Rhea" id="RHEA-COMP:9752"/>
        <dbReference type="Rhea" id="RHEA-COMP:10731"/>
        <dbReference type="ChEBI" id="CHEBI:15377"/>
        <dbReference type="ChEBI" id="CHEBI:17154"/>
        <dbReference type="ChEBI" id="CHEBI:29969"/>
        <dbReference type="ChEBI" id="CHEBI:57540"/>
        <dbReference type="ChEBI" id="CHEBI:61930"/>
        <dbReference type="ChEBI" id="CHEBI:83767"/>
        <dbReference type="EC" id="2.3.1.286"/>
    </reaction>
</comment>
<evidence type="ECO:0000313" key="10">
    <source>
        <dbReference type="Proteomes" id="UP001224392"/>
    </source>
</evidence>
<accession>A0ABQ6LYR2</accession>
<feature type="binding site" evidence="5 6">
    <location>
        <position position="200"/>
    </location>
    <ligand>
        <name>Zn(2+)</name>
        <dbReference type="ChEBI" id="CHEBI:29105"/>
    </ligand>
</feature>
<feature type="binding site" evidence="5">
    <location>
        <begin position="121"/>
        <end position="124"/>
    </location>
    <ligand>
        <name>NAD(+)</name>
        <dbReference type="ChEBI" id="CHEBI:57540"/>
    </ligand>
</feature>